<dbReference type="EMBL" id="CP032157">
    <property type="protein sequence ID" value="AXY75710.1"/>
    <property type="molecule type" value="Genomic_DNA"/>
</dbReference>
<dbReference type="Pfam" id="PF07681">
    <property type="entry name" value="DoxX"/>
    <property type="match status" value="1"/>
</dbReference>
<keyword evidence="3" id="KW-1003">Cell membrane</keyword>
<dbReference type="RefSeq" id="WP_119051591.1">
    <property type="nucleotide sequence ID" value="NZ_CP032157.1"/>
</dbReference>
<protein>
    <submittedName>
        <fullName evidence="8">DoxX family protein</fullName>
    </submittedName>
</protein>
<feature type="transmembrane region" description="Helical" evidence="7">
    <location>
        <begin position="121"/>
        <end position="140"/>
    </location>
</feature>
<dbReference type="Proteomes" id="UP000263900">
    <property type="component" value="Chromosome"/>
</dbReference>
<sequence>MQQRLLATDNNYSWFILRVTLGVVMLGHGLQKALGWFDGFGWHNTMGYFTGTVGLPAWLSAFVILIESVGAILLIVGFAGRINAALLGIVMAGAFFVDHLPNGFFMNWFGNHKGEGYEFDILFWAIALIIVINGSGKWSIDRWILSRKAGFSTRTLNKPAVL</sequence>
<name>A0A3B7MRP5_9BACT</name>
<evidence type="ECO:0000256" key="2">
    <source>
        <dbReference type="ARBA" id="ARBA00006679"/>
    </source>
</evidence>
<reference evidence="8 9" key="1">
    <citation type="submission" date="2018-09" db="EMBL/GenBank/DDBJ databases">
        <title>Genome sequencing of strain 6GH32-13.</title>
        <authorList>
            <person name="Weon H.-Y."/>
            <person name="Heo J."/>
            <person name="Kwon S.-W."/>
        </authorList>
    </citation>
    <scope>NUCLEOTIDE SEQUENCE [LARGE SCALE GENOMIC DNA]</scope>
    <source>
        <strain evidence="8 9">5GH32-13</strain>
    </source>
</reference>
<evidence type="ECO:0000256" key="3">
    <source>
        <dbReference type="ARBA" id="ARBA00022475"/>
    </source>
</evidence>
<evidence type="ECO:0000256" key="1">
    <source>
        <dbReference type="ARBA" id="ARBA00004651"/>
    </source>
</evidence>
<proteinExistence type="inferred from homology"/>
<dbReference type="GO" id="GO:0005886">
    <property type="term" value="C:plasma membrane"/>
    <property type="evidence" value="ECO:0007669"/>
    <property type="project" value="UniProtKB-SubCell"/>
</dbReference>
<keyword evidence="4 7" id="KW-0812">Transmembrane</keyword>
<accession>A0A3B7MRP5</accession>
<keyword evidence="5 7" id="KW-1133">Transmembrane helix</keyword>
<dbReference type="OrthoDB" id="346004at2"/>
<dbReference type="InterPro" id="IPR051907">
    <property type="entry name" value="DoxX-like_oxidoreductase"/>
</dbReference>
<feature type="transmembrane region" description="Helical" evidence="7">
    <location>
        <begin position="57"/>
        <end position="79"/>
    </location>
</feature>
<evidence type="ECO:0000256" key="7">
    <source>
        <dbReference type="SAM" id="Phobius"/>
    </source>
</evidence>
<gene>
    <name evidence="8" type="ORF">D3H65_17745</name>
</gene>
<keyword evidence="6 7" id="KW-0472">Membrane</keyword>
<evidence type="ECO:0000313" key="8">
    <source>
        <dbReference type="EMBL" id="AXY75710.1"/>
    </source>
</evidence>
<organism evidence="8 9">
    <name type="scientific">Paraflavitalea soli</name>
    <dbReference type="NCBI Taxonomy" id="2315862"/>
    <lineage>
        <taxon>Bacteria</taxon>
        <taxon>Pseudomonadati</taxon>
        <taxon>Bacteroidota</taxon>
        <taxon>Chitinophagia</taxon>
        <taxon>Chitinophagales</taxon>
        <taxon>Chitinophagaceae</taxon>
        <taxon>Paraflavitalea</taxon>
    </lineage>
</organism>
<dbReference type="PANTHER" id="PTHR33452">
    <property type="entry name" value="OXIDOREDUCTASE CATD-RELATED"/>
    <property type="match status" value="1"/>
</dbReference>
<dbReference type="KEGG" id="pseg:D3H65_17745"/>
<evidence type="ECO:0000313" key="9">
    <source>
        <dbReference type="Proteomes" id="UP000263900"/>
    </source>
</evidence>
<dbReference type="AlphaFoldDB" id="A0A3B7MRP5"/>
<dbReference type="InterPro" id="IPR032808">
    <property type="entry name" value="DoxX"/>
</dbReference>
<feature type="transmembrane region" description="Helical" evidence="7">
    <location>
        <begin position="12"/>
        <end position="37"/>
    </location>
</feature>
<evidence type="ECO:0000256" key="5">
    <source>
        <dbReference type="ARBA" id="ARBA00022989"/>
    </source>
</evidence>
<dbReference type="PANTHER" id="PTHR33452:SF1">
    <property type="entry name" value="INNER MEMBRANE PROTEIN YPHA-RELATED"/>
    <property type="match status" value="1"/>
</dbReference>
<evidence type="ECO:0000256" key="4">
    <source>
        <dbReference type="ARBA" id="ARBA00022692"/>
    </source>
</evidence>
<evidence type="ECO:0000256" key="6">
    <source>
        <dbReference type="ARBA" id="ARBA00023136"/>
    </source>
</evidence>
<keyword evidence="9" id="KW-1185">Reference proteome</keyword>
<comment type="subcellular location">
    <subcellularLocation>
        <location evidence="1">Cell membrane</location>
        <topology evidence="1">Multi-pass membrane protein</topology>
    </subcellularLocation>
</comment>
<feature type="transmembrane region" description="Helical" evidence="7">
    <location>
        <begin position="86"/>
        <end position="109"/>
    </location>
</feature>
<comment type="similarity">
    <text evidence="2">Belongs to the DoxX family.</text>
</comment>